<dbReference type="NCBIfam" id="NF006691">
    <property type="entry name" value="PRK09239.1"/>
    <property type="match status" value="1"/>
</dbReference>
<dbReference type="EC" id="5.4.99.5" evidence="1"/>
<dbReference type="PANTHER" id="PTHR38041">
    <property type="entry name" value="CHORISMATE MUTASE"/>
    <property type="match status" value="1"/>
</dbReference>
<sequence length="120" mass="13528">MHDKDDDIESARSLLAVQRASIDNIDAAIVYMLTERFRCTETVSRLKAEHDLPSADHVREAEQADRLRGLAREAGFSPDFAEAYLRFVIDHVMRHHDAIAAGETGVDLVRRADHHHSNAI</sequence>
<organism evidence="4 5">
    <name type="scientific">Oceaniradius stylonematis</name>
    <dbReference type="NCBI Taxonomy" id="2184161"/>
    <lineage>
        <taxon>Bacteria</taxon>
        <taxon>Pseudomonadati</taxon>
        <taxon>Pseudomonadota</taxon>
        <taxon>Alphaproteobacteria</taxon>
        <taxon>Hyphomicrobiales</taxon>
        <taxon>Ahrensiaceae</taxon>
        <taxon>Oceaniradius</taxon>
    </lineage>
</organism>
<dbReference type="InterPro" id="IPR002701">
    <property type="entry name" value="CM_II_prokaryot"/>
</dbReference>
<evidence type="ECO:0000313" key="5">
    <source>
        <dbReference type="Proteomes" id="UP000246132"/>
    </source>
</evidence>
<proteinExistence type="predicted"/>
<dbReference type="GO" id="GO:0046417">
    <property type="term" value="P:chorismate metabolic process"/>
    <property type="evidence" value="ECO:0007669"/>
    <property type="project" value="InterPro"/>
</dbReference>
<protein>
    <recommendedName>
        <fullName evidence="1">chorismate mutase</fullName>
        <ecNumber evidence="1">5.4.99.5</ecNumber>
    </recommendedName>
</protein>
<dbReference type="NCBIfam" id="TIGR01795">
    <property type="entry name" value="CM_mono_cladeE"/>
    <property type="match status" value="1"/>
</dbReference>
<dbReference type="PROSITE" id="PS51168">
    <property type="entry name" value="CHORISMATE_MUT_2"/>
    <property type="match status" value="1"/>
</dbReference>
<dbReference type="InterPro" id="IPR051331">
    <property type="entry name" value="Chorismate_mutase-related"/>
</dbReference>
<evidence type="ECO:0000313" key="4">
    <source>
        <dbReference type="EMBL" id="RKF07938.1"/>
    </source>
</evidence>
<name>A0A3A8AEX4_9HYPH</name>
<evidence type="ECO:0000259" key="3">
    <source>
        <dbReference type="PROSITE" id="PS51168"/>
    </source>
</evidence>
<dbReference type="SMART" id="SM00830">
    <property type="entry name" value="CM_2"/>
    <property type="match status" value="1"/>
</dbReference>
<dbReference type="InterPro" id="IPR010951">
    <property type="entry name" value="CM_bact"/>
</dbReference>
<dbReference type="Pfam" id="PF01817">
    <property type="entry name" value="CM_2"/>
    <property type="match status" value="1"/>
</dbReference>
<dbReference type="RefSeq" id="WP_109765798.1">
    <property type="nucleotide sequence ID" value="NZ_QFWV02000004.1"/>
</dbReference>
<accession>A0A3A8AEX4</accession>
<dbReference type="Proteomes" id="UP000246132">
    <property type="component" value="Unassembled WGS sequence"/>
</dbReference>
<feature type="domain" description="Chorismate mutase" evidence="3">
    <location>
        <begin position="9"/>
        <end position="100"/>
    </location>
</feature>
<dbReference type="InterPro" id="IPR036979">
    <property type="entry name" value="CM_dom_sf"/>
</dbReference>
<dbReference type="Gene3D" id="1.20.59.10">
    <property type="entry name" value="Chorismate mutase"/>
    <property type="match status" value="1"/>
</dbReference>
<gene>
    <name evidence="4" type="ORF">DEM25_007170</name>
</gene>
<evidence type="ECO:0000256" key="2">
    <source>
        <dbReference type="ARBA" id="ARBA00023235"/>
    </source>
</evidence>
<dbReference type="AlphaFoldDB" id="A0A3A8AEX4"/>
<comment type="caution">
    <text evidence="4">The sequence shown here is derived from an EMBL/GenBank/DDBJ whole genome shotgun (WGS) entry which is preliminary data.</text>
</comment>
<reference evidence="4 5" key="1">
    <citation type="journal article" date="2018" name="Int. J. Syst. Bacteriol.">
        <title>Oceaniradius stylonemae gen. nov., sp. nov., isolated from a red alga, Stylonema cornu-cervi.</title>
        <authorList>
            <person name="Jeong S."/>
        </authorList>
    </citation>
    <scope>NUCLEOTIDE SEQUENCE [LARGE SCALE GENOMIC DNA]</scope>
    <source>
        <strain evidence="4 5">StC1</strain>
    </source>
</reference>
<dbReference type="SUPFAM" id="SSF48600">
    <property type="entry name" value="Chorismate mutase II"/>
    <property type="match status" value="1"/>
</dbReference>
<dbReference type="OrthoDB" id="3267837at2"/>
<keyword evidence="2 4" id="KW-0413">Isomerase</keyword>
<dbReference type="EMBL" id="QFWV02000004">
    <property type="protein sequence ID" value="RKF07938.1"/>
    <property type="molecule type" value="Genomic_DNA"/>
</dbReference>
<dbReference type="PANTHER" id="PTHR38041:SF1">
    <property type="entry name" value="CHORISMATE MUTASE"/>
    <property type="match status" value="1"/>
</dbReference>
<keyword evidence="5" id="KW-1185">Reference proteome</keyword>
<dbReference type="GO" id="GO:0004106">
    <property type="term" value="F:chorismate mutase activity"/>
    <property type="evidence" value="ECO:0007669"/>
    <property type="project" value="UniProtKB-EC"/>
</dbReference>
<dbReference type="GO" id="GO:0009697">
    <property type="term" value="P:salicylic acid biosynthetic process"/>
    <property type="evidence" value="ECO:0007669"/>
    <property type="project" value="TreeGrafter"/>
</dbReference>
<evidence type="ECO:0000256" key="1">
    <source>
        <dbReference type="ARBA" id="ARBA00012404"/>
    </source>
</evidence>
<dbReference type="InterPro" id="IPR036263">
    <property type="entry name" value="Chorismate_II_sf"/>
</dbReference>